<dbReference type="EMBL" id="KK088414">
    <property type="protein sequence ID" value="EYE97841.1"/>
    <property type="molecule type" value="Genomic_DNA"/>
</dbReference>
<dbReference type="GeneID" id="63696128"/>
<dbReference type="HOGENOM" id="CLU_000288_125_13_1"/>
<dbReference type="SUPFAM" id="SSF53474">
    <property type="entry name" value="alpha/beta-Hydrolases"/>
    <property type="match status" value="1"/>
</dbReference>
<dbReference type="Gene3D" id="3.40.50.300">
    <property type="entry name" value="P-loop containing nucleotide triphosphate hydrolases"/>
    <property type="match status" value="1"/>
</dbReference>
<feature type="domain" description="NACHT" evidence="1">
    <location>
        <begin position="335"/>
        <end position="499"/>
    </location>
</feature>
<dbReference type="InterPro" id="IPR029058">
    <property type="entry name" value="AB_hydrolase_fold"/>
</dbReference>
<organism evidence="2 3">
    <name type="scientific">Aspergillus ruber (strain CBS 135680)</name>
    <dbReference type="NCBI Taxonomy" id="1388766"/>
    <lineage>
        <taxon>Eukaryota</taxon>
        <taxon>Fungi</taxon>
        <taxon>Dikarya</taxon>
        <taxon>Ascomycota</taxon>
        <taxon>Pezizomycotina</taxon>
        <taxon>Eurotiomycetes</taxon>
        <taxon>Eurotiomycetidae</taxon>
        <taxon>Eurotiales</taxon>
        <taxon>Aspergillaceae</taxon>
        <taxon>Aspergillus</taxon>
        <taxon>Aspergillus subgen. Aspergillus</taxon>
    </lineage>
</organism>
<dbReference type="Proteomes" id="UP000019804">
    <property type="component" value="Unassembled WGS sequence"/>
</dbReference>
<name>A0A017SM30_ASPRC</name>
<evidence type="ECO:0000259" key="1">
    <source>
        <dbReference type="Pfam" id="PF05729"/>
    </source>
</evidence>
<dbReference type="Gene3D" id="3.40.50.1820">
    <property type="entry name" value="alpha/beta hydrolase"/>
    <property type="match status" value="1"/>
</dbReference>
<dbReference type="PANTHER" id="PTHR46082">
    <property type="entry name" value="ATP/GTP-BINDING PROTEIN-RELATED"/>
    <property type="match status" value="1"/>
</dbReference>
<gene>
    <name evidence="2" type="ORF">EURHEDRAFT_409115</name>
</gene>
<proteinExistence type="predicted"/>
<dbReference type="AlphaFoldDB" id="A0A017SM30"/>
<protein>
    <submittedName>
        <fullName evidence="2">Kinesin</fullName>
    </submittedName>
</protein>
<dbReference type="Gene3D" id="1.25.40.10">
    <property type="entry name" value="Tetratricopeptide repeat domain"/>
    <property type="match status" value="2"/>
</dbReference>
<dbReference type="InterPro" id="IPR027417">
    <property type="entry name" value="P-loop_NTPase"/>
</dbReference>
<sequence>MTMIDDNGLKTFLRTLIPGEKPNIDIVAIHGLNPKNKENHAERTWESGGKLWLRDFLPRQLPQARIFLYGYNSNVAIQSSAAGIQDQAQNLLSRLWLERKGCETRPILFIAHSLGGIVVKEALVQAKLGDAYSSIFKATFGVVFFGTPHRGSSLAHVGDVFAKVARAVLNTPSNTFMNALKKDDPYATNLSSNFQQIQEKYQYLNFYETLPLKSFNLIVEKSSAILGLPDTREKKIALNANHEEICRFASEDDENYRHVSAFLVDLVKTRMDSEEQSIVQSFNSLGSTLVDDLVEEREPSFFMVPYMRNDVFVNREPTIRKLRDRIFPIGKSHSRVALFGLGGVGKSQVAIEVAYQIHTELPHVSVFWIHANSIERFREGYSNIADGCNIPGQDEENCDKMALLKNWLEKEHKEWLLIIDNADEASLFASKTELSRDKTGTDQSILEYLPESPHGSILITTRNRAAGVKFARNLSPELVEVNTMTEDESSRLIRSTLSEDTPTDEEIHEVSNLLGYLPLALAQATAFMQENVLTINEYIELYKDSDETEMDLLSEPFETLGRDSQVPNAVATTLIISIDQIKKKDPKAVEILSLVAFVDQHDIPKSLIQAKVKRPLDFTKSLGTLKAFSLITSNERGNFSLHRLVQLVLRKWLIIEDKFEDQAIQAMDVLAELFPNAKFEHLAICKAHYTHALSVLKFIPELHGELLRRRLYLQEGIAFYLWTQGSYDEAEKLDLLIVEENVKEFGMEHPETLESFEGLAATYEQQARWSEATRLDQHVLEVRERTLGPMHDLTLTIRSCLAKLYSKQGRHEEAENMVMDVLKTRQSTLGADHKYTITTMANLGIICRRMNKFEQAEELMHRAWDWRKENLGVDHEDTLDVASTLAVIYTDQNELQKAEQLTLQTLEAQERQLGPKHPATLITKGNLVSIYQSMEEWKKAEELACNVIKDHIELLGPSHYETLLEKRKLVDIYLQQGFLEQSDALEDEVMRDSIRRLGSDHPFTIECMHDTAITRKRQSRDAEAFQLMTKVVNWREKSLGPYHDDTLMPFKTLCDWCGAEEAIEMLLDAAEMR</sequence>
<dbReference type="OrthoDB" id="5986190at2759"/>
<dbReference type="InterPro" id="IPR011990">
    <property type="entry name" value="TPR-like_helical_dom_sf"/>
</dbReference>
<dbReference type="SUPFAM" id="SSF52540">
    <property type="entry name" value="P-loop containing nucleoside triphosphate hydrolases"/>
    <property type="match status" value="1"/>
</dbReference>
<accession>A0A017SM30</accession>
<keyword evidence="3" id="KW-1185">Reference proteome</keyword>
<dbReference type="Pfam" id="PF05729">
    <property type="entry name" value="NACHT"/>
    <property type="match status" value="1"/>
</dbReference>
<dbReference type="InterPro" id="IPR053137">
    <property type="entry name" value="NLR-like"/>
</dbReference>
<dbReference type="SUPFAM" id="SSF48452">
    <property type="entry name" value="TPR-like"/>
    <property type="match status" value="2"/>
</dbReference>
<dbReference type="InterPro" id="IPR007111">
    <property type="entry name" value="NACHT_NTPase"/>
</dbReference>
<dbReference type="PANTHER" id="PTHR46082:SF10">
    <property type="entry name" value="NB-ARC DOMAIN-CONTAINING PROTEIN"/>
    <property type="match status" value="1"/>
</dbReference>
<dbReference type="Pfam" id="PF13424">
    <property type="entry name" value="TPR_12"/>
    <property type="match status" value="3"/>
</dbReference>
<reference evidence="3" key="1">
    <citation type="journal article" date="2014" name="Nat. Commun.">
        <title>Genomic adaptations of the halophilic Dead Sea filamentous fungus Eurotium rubrum.</title>
        <authorList>
            <person name="Kis-Papo T."/>
            <person name="Weig A.R."/>
            <person name="Riley R."/>
            <person name="Persoh D."/>
            <person name="Salamov A."/>
            <person name="Sun H."/>
            <person name="Lipzen A."/>
            <person name="Wasser S.P."/>
            <person name="Rambold G."/>
            <person name="Grigoriev I.V."/>
            <person name="Nevo E."/>
        </authorList>
    </citation>
    <scope>NUCLEOTIDE SEQUENCE [LARGE SCALE GENOMIC DNA]</scope>
    <source>
        <strain evidence="3">CBS 135680</strain>
    </source>
</reference>
<dbReference type="STRING" id="1388766.A0A017SM30"/>
<dbReference type="RefSeq" id="XP_040641529.1">
    <property type="nucleotide sequence ID" value="XM_040781004.1"/>
</dbReference>
<evidence type="ECO:0000313" key="3">
    <source>
        <dbReference type="Proteomes" id="UP000019804"/>
    </source>
</evidence>
<evidence type="ECO:0000313" key="2">
    <source>
        <dbReference type="EMBL" id="EYE97841.1"/>
    </source>
</evidence>